<dbReference type="SUPFAM" id="SSF53756">
    <property type="entry name" value="UDP-Glycosyltransferase/glycogen phosphorylase"/>
    <property type="match status" value="1"/>
</dbReference>
<dbReference type="Pfam" id="PF13439">
    <property type="entry name" value="Glyco_transf_4"/>
    <property type="match status" value="1"/>
</dbReference>
<feature type="domain" description="Glycosyltransferase subfamily 4-like N-terminal" evidence="4">
    <location>
        <begin position="24"/>
        <end position="184"/>
    </location>
</feature>
<dbReference type="Pfam" id="PF00534">
    <property type="entry name" value="Glycos_transf_1"/>
    <property type="match status" value="1"/>
</dbReference>
<name>A0A1E3SJU5_MYCIE</name>
<evidence type="ECO:0000256" key="1">
    <source>
        <dbReference type="ARBA" id="ARBA00022676"/>
    </source>
</evidence>
<dbReference type="OrthoDB" id="9810929at2"/>
<sequence>MKIAIVSGDDIAADCGHVYDSDGHQLSAALASLGHDVTAYERRGDHTRDGAAAAEYQTVSTSIGPSKRIAPRAVLPYVGEWADELVQRWSSEPPDVVHAYGWLGGLAAQLAARRPALLTVQSFYGVSASPTSVEDTERTRLQPVLARNAAWVTGGSGDDVDGLAKMRRSRAKLSILSTGVDVERFAPVGPELPPAGLHRILCLAPNPDPCNGFDRVIRLMPRISDAELVIAETGPTDRHFDRERGALQTLAADLAVGHRIHFAGNVTGDALPTLVRSADVVVCPPRHSPRATAALQAMASAVVVVAVDTGALTDTVIHGVTGLLVAPDQPGELVLALKTILAERFQRQSMGASGRSRATSRFTWDRIALDATNIYQQAIAAQSPGTTRARGEHCATVR</sequence>
<feature type="domain" description="Glycosyl transferase family 1" evidence="3">
    <location>
        <begin position="211"/>
        <end position="356"/>
    </location>
</feature>
<evidence type="ECO:0008006" key="7">
    <source>
        <dbReference type="Google" id="ProtNLM"/>
    </source>
</evidence>
<dbReference type="STRING" id="28445.BHQ20_04960"/>
<dbReference type="InterPro" id="IPR028098">
    <property type="entry name" value="Glyco_trans_4-like_N"/>
</dbReference>
<accession>A0A1E3SJU5</accession>
<evidence type="ECO:0000313" key="5">
    <source>
        <dbReference type="EMBL" id="ORB02257.1"/>
    </source>
</evidence>
<dbReference type="AlphaFoldDB" id="A0A1E3SJU5"/>
<evidence type="ECO:0000259" key="4">
    <source>
        <dbReference type="Pfam" id="PF13439"/>
    </source>
</evidence>
<reference evidence="5 6" key="1">
    <citation type="submission" date="2017-02" db="EMBL/GenBank/DDBJ databases">
        <title>The new phylogeny of genus Mycobacterium.</title>
        <authorList>
            <person name="Tortoli E."/>
            <person name="Trovato A."/>
            <person name="Cirillo D.M."/>
        </authorList>
    </citation>
    <scope>NUCLEOTIDE SEQUENCE [LARGE SCALE GENOMIC DNA]</scope>
    <source>
        <strain evidence="5 6">DSM 44049</strain>
    </source>
</reference>
<comment type="caution">
    <text evidence="5">The sequence shown here is derived from an EMBL/GenBank/DDBJ whole genome shotgun (WGS) entry which is preliminary data.</text>
</comment>
<dbReference type="RefSeq" id="WP_069417983.1">
    <property type="nucleotide sequence ID" value="NZ_CBCRZH010000014.1"/>
</dbReference>
<evidence type="ECO:0000313" key="6">
    <source>
        <dbReference type="Proteomes" id="UP000192739"/>
    </source>
</evidence>
<proteinExistence type="predicted"/>
<organism evidence="5 6">
    <name type="scientific">Mycobacterium intermedium</name>
    <dbReference type="NCBI Taxonomy" id="28445"/>
    <lineage>
        <taxon>Bacteria</taxon>
        <taxon>Bacillati</taxon>
        <taxon>Actinomycetota</taxon>
        <taxon>Actinomycetes</taxon>
        <taxon>Mycobacteriales</taxon>
        <taxon>Mycobacteriaceae</taxon>
        <taxon>Mycobacterium</taxon>
        <taxon>Mycobacterium simiae complex</taxon>
    </lineage>
</organism>
<dbReference type="GO" id="GO:0016757">
    <property type="term" value="F:glycosyltransferase activity"/>
    <property type="evidence" value="ECO:0007669"/>
    <property type="project" value="UniProtKB-KW"/>
</dbReference>
<gene>
    <name evidence="5" type="ORF">BST27_16700</name>
</gene>
<protein>
    <recommendedName>
        <fullName evidence="7">Glycosyl transferase family 1</fullName>
    </recommendedName>
</protein>
<keyword evidence="1" id="KW-0328">Glycosyltransferase</keyword>
<keyword evidence="2" id="KW-0808">Transferase</keyword>
<evidence type="ECO:0000256" key="2">
    <source>
        <dbReference type="ARBA" id="ARBA00022679"/>
    </source>
</evidence>
<dbReference type="InterPro" id="IPR001296">
    <property type="entry name" value="Glyco_trans_1"/>
</dbReference>
<dbReference type="Proteomes" id="UP000192739">
    <property type="component" value="Unassembled WGS sequence"/>
</dbReference>
<dbReference type="PANTHER" id="PTHR12526:SF635">
    <property type="entry name" value="GLYCOSYL TRANSFERASE GROUP 1"/>
    <property type="match status" value="1"/>
</dbReference>
<dbReference type="Gene3D" id="3.40.50.2000">
    <property type="entry name" value="Glycogen Phosphorylase B"/>
    <property type="match status" value="2"/>
</dbReference>
<evidence type="ECO:0000259" key="3">
    <source>
        <dbReference type="Pfam" id="PF00534"/>
    </source>
</evidence>
<dbReference type="PANTHER" id="PTHR12526">
    <property type="entry name" value="GLYCOSYLTRANSFERASE"/>
    <property type="match status" value="1"/>
</dbReference>
<dbReference type="EMBL" id="MVHT01000045">
    <property type="protein sequence ID" value="ORB02257.1"/>
    <property type="molecule type" value="Genomic_DNA"/>
</dbReference>
<keyword evidence="6" id="KW-1185">Reference proteome</keyword>